<dbReference type="EMBL" id="CP089982">
    <property type="protein sequence ID" value="WXA96387.1"/>
    <property type="molecule type" value="Genomic_DNA"/>
</dbReference>
<proteinExistence type="predicted"/>
<protein>
    <submittedName>
        <fullName evidence="1">Uncharacterized protein</fullName>
    </submittedName>
</protein>
<organism evidence="1 2">
    <name type="scientific">Pendulispora brunnea</name>
    <dbReference type="NCBI Taxonomy" id="2905690"/>
    <lineage>
        <taxon>Bacteria</taxon>
        <taxon>Pseudomonadati</taxon>
        <taxon>Myxococcota</taxon>
        <taxon>Myxococcia</taxon>
        <taxon>Myxococcales</taxon>
        <taxon>Sorangiineae</taxon>
        <taxon>Pendulisporaceae</taxon>
        <taxon>Pendulispora</taxon>
    </lineage>
</organism>
<gene>
    <name evidence="1" type="ORF">LZC95_05990</name>
</gene>
<keyword evidence="2" id="KW-1185">Reference proteome</keyword>
<sequence>MSTRYLFPELFHVVGAQIPVKGKARTALRWILHASLGLPRALFRVWRYEKALPTKSVTLTQRTLDGGERLVTWNEGPAAAIALTVTVPAGSSFTVRAHSGAAAAGHVVDVETVVGPATNASVVLFGSPLSSVTATGNATITATATVVLAYELVNADGWKLLETVGLPVDKSFSGTGYPLDKQGPVGSELEPIDAAIRRVKEGSIDTGWPATTDRGTAVPAFAAPDASALVVDELKPVREQIRTLLRDVSDPAEHVKATVHIKTRAPRSVHGVDAPARWQDQAQDADVQPLVSLLLPAATDSYAALALGFGTTVDVAAQLRPTVLTHVEATNPRTLVFFMVTVEHQVKMQMPAPLPPVTLSLAGELAALYVEPQNNAPAVPSGVSALSSAVHLDPPGVRDGRWLEAVRVAWAAPQTLAGSQARPTAYAVARGFGTGAMEIQLEKRAAAGGWRTFVPATNPREQTPANVEYVEAGLPEVFPSEPNTAVYAVAATDWFGRWSGWASADHPRASVAPQVPATRDIQADAAHGTAKVEFAWDWSHRSPKQITIRVVTPDQQVDRVLDFSTATIDTPPAGVELIASESLGNLRTYRVTINGLSFAFGLHPRITLSARARATERVGFGAVSAWSPERTTMVASPLAPPPPFVPAQMWWASIPDPRGVARTTLTWTGSAPSYVVYVADETAIRRELGLPSADLASPPEARLPALRALDFGAARRAFKRVAGPLAQPSLPVELSRGSKLIHFYGVAPVGVTGVEGPLPAAGNAYFAVAAPRILTPEVPRLLARDAGGVVTLTIEVPETNVPVGRVTIHRAPNRARAVTLEHAGPPIAVLDGSTAVRANGIARFTFQDVAPGRAWQPAFYRTVARATTDLTRGVYGGSSEATRAVDVVVTRNAAPSLSDLRVEDVATAPAHRLVSFLTDATLVRSMRGAHTFAVQTIGADAQVGVRRVDADALTLLLQPNAPDPASQANTIFRFHATDPRSGRNCAWVPRDVRAIVVEIADPAGRTSRLTWRAP</sequence>
<evidence type="ECO:0000313" key="2">
    <source>
        <dbReference type="Proteomes" id="UP001379533"/>
    </source>
</evidence>
<dbReference type="RefSeq" id="WP_394847003.1">
    <property type="nucleotide sequence ID" value="NZ_CP089982.1"/>
</dbReference>
<evidence type="ECO:0000313" key="1">
    <source>
        <dbReference type="EMBL" id="WXA96387.1"/>
    </source>
</evidence>
<name>A0ABZ2KCK8_9BACT</name>
<accession>A0ABZ2KCK8</accession>
<dbReference type="Proteomes" id="UP001379533">
    <property type="component" value="Chromosome"/>
</dbReference>
<reference evidence="1 2" key="1">
    <citation type="submission" date="2021-12" db="EMBL/GenBank/DDBJ databases">
        <title>Discovery of the Pendulisporaceae a myxobacterial family with distinct sporulation behavior and unique specialized metabolism.</title>
        <authorList>
            <person name="Garcia R."/>
            <person name="Popoff A."/>
            <person name="Bader C.D."/>
            <person name="Loehr J."/>
            <person name="Walesch S."/>
            <person name="Walt C."/>
            <person name="Boldt J."/>
            <person name="Bunk B."/>
            <person name="Haeckl F.J.F.P.J."/>
            <person name="Gunesch A.P."/>
            <person name="Birkelbach J."/>
            <person name="Nuebel U."/>
            <person name="Pietschmann T."/>
            <person name="Bach T."/>
            <person name="Mueller R."/>
        </authorList>
    </citation>
    <scope>NUCLEOTIDE SEQUENCE [LARGE SCALE GENOMIC DNA]</scope>
    <source>
        <strain evidence="1 2">MSr12523</strain>
    </source>
</reference>